<protein>
    <submittedName>
        <fullName evidence="4">N-acetyltransferase</fullName>
        <ecNumber evidence="4">2.3.1.-</ecNumber>
    </submittedName>
</protein>
<dbReference type="SUPFAM" id="SSF55729">
    <property type="entry name" value="Acyl-CoA N-acyltransferases (Nat)"/>
    <property type="match status" value="1"/>
</dbReference>
<evidence type="ECO:0000259" key="3">
    <source>
        <dbReference type="PROSITE" id="PS51186"/>
    </source>
</evidence>
<dbReference type="InterPro" id="IPR050832">
    <property type="entry name" value="Bact_Acetyltransf"/>
</dbReference>
<dbReference type="InterPro" id="IPR016181">
    <property type="entry name" value="Acyl_CoA_acyltransferase"/>
</dbReference>
<keyword evidence="1 4" id="KW-0808">Transferase</keyword>
<name>A0ABY9TJ51_9GAMM</name>
<reference evidence="5" key="1">
    <citation type="submission" date="2023-09" db="EMBL/GenBank/DDBJ databases">
        <authorList>
            <person name="Li S."/>
            <person name="Li X."/>
            <person name="Zhang C."/>
            <person name="Zhao Z."/>
        </authorList>
    </citation>
    <scope>NUCLEOTIDE SEQUENCE [LARGE SCALE GENOMIC DNA]</scope>
    <source>
        <strain evidence="5">SQ345</strain>
    </source>
</reference>
<keyword evidence="2 4" id="KW-0012">Acyltransferase</keyword>
<evidence type="ECO:0000313" key="5">
    <source>
        <dbReference type="Proteomes" id="UP001248581"/>
    </source>
</evidence>
<feature type="domain" description="N-acetyltransferase" evidence="3">
    <location>
        <begin position="3"/>
        <end position="153"/>
    </location>
</feature>
<keyword evidence="5" id="KW-1185">Reference proteome</keyword>
<proteinExistence type="predicted"/>
<dbReference type="Gene3D" id="3.40.630.30">
    <property type="match status" value="1"/>
</dbReference>
<dbReference type="PANTHER" id="PTHR43877">
    <property type="entry name" value="AMINOALKYLPHOSPHONATE N-ACETYLTRANSFERASE-RELATED-RELATED"/>
    <property type="match status" value="1"/>
</dbReference>
<dbReference type="PROSITE" id="PS51186">
    <property type="entry name" value="GNAT"/>
    <property type="match status" value="1"/>
</dbReference>
<dbReference type="Pfam" id="PF00583">
    <property type="entry name" value="Acetyltransf_1"/>
    <property type="match status" value="1"/>
</dbReference>
<dbReference type="InterPro" id="IPR000182">
    <property type="entry name" value="GNAT_dom"/>
</dbReference>
<dbReference type="EMBL" id="CP134146">
    <property type="protein sequence ID" value="WNC68837.1"/>
    <property type="molecule type" value="Genomic_DNA"/>
</dbReference>
<dbReference type="GO" id="GO:0016746">
    <property type="term" value="F:acyltransferase activity"/>
    <property type="evidence" value="ECO:0007669"/>
    <property type="project" value="UniProtKB-KW"/>
</dbReference>
<dbReference type="CDD" id="cd04301">
    <property type="entry name" value="NAT_SF"/>
    <property type="match status" value="1"/>
</dbReference>
<organism evidence="4 5">
    <name type="scientific">Thalassotalea nanhaiensis</name>
    <dbReference type="NCBI Taxonomy" id="3065648"/>
    <lineage>
        <taxon>Bacteria</taxon>
        <taxon>Pseudomonadati</taxon>
        <taxon>Pseudomonadota</taxon>
        <taxon>Gammaproteobacteria</taxon>
        <taxon>Alteromonadales</taxon>
        <taxon>Colwelliaceae</taxon>
        <taxon>Thalassotalea</taxon>
    </lineage>
</organism>
<dbReference type="EC" id="2.3.1.-" evidence="4"/>
<accession>A0ABY9TJ51</accession>
<gene>
    <name evidence="4" type="ORF">RI845_01485</name>
</gene>
<evidence type="ECO:0000256" key="2">
    <source>
        <dbReference type="ARBA" id="ARBA00023315"/>
    </source>
</evidence>
<sequence length="153" mass="17688">MNYQIKQAGVEEHQQIAVLFDQYRQFYKQKSDIKAAEAYLKARFEQKQSIIFHAIDNTGNSLGFTQLYPSFCSIALKPVFILYDLYVVEQARKLGVGRALMNAAKHHAIEHDAAHLSLETDVSNHQAQALYESLGYKQEDEYFSYYLELNNEL</sequence>
<evidence type="ECO:0000256" key="1">
    <source>
        <dbReference type="ARBA" id="ARBA00022679"/>
    </source>
</evidence>
<dbReference type="PANTHER" id="PTHR43877:SF2">
    <property type="entry name" value="AMINOALKYLPHOSPHONATE N-ACETYLTRANSFERASE-RELATED"/>
    <property type="match status" value="1"/>
</dbReference>
<evidence type="ECO:0000313" key="4">
    <source>
        <dbReference type="EMBL" id="WNC68837.1"/>
    </source>
</evidence>
<dbReference type="Proteomes" id="UP001248581">
    <property type="component" value="Chromosome"/>
</dbReference>
<dbReference type="RefSeq" id="WP_348387991.1">
    <property type="nucleotide sequence ID" value="NZ_CP134146.1"/>
</dbReference>